<feature type="compositionally biased region" description="Basic residues" evidence="1">
    <location>
        <begin position="10"/>
        <end position="24"/>
    </location>
</feature>
<evidence type="ECO:0000256" key="1">
    <source>
        <dbReference type="SAM" id="MobiDB-lite"/>
    </source>
</evidence>
<protein>
    <submittedName>
        <fullName evidence="2">Uncharacterized protein</fullName>
    </submittedName>
</protein>
<sequence>MTVDPQPIVIRKKVGTSVKPRPRKREQSLSSSDTTTSSEMMDITETMTQVSHCDSDARRKKLPTSSYHPITIDDYISHKPQPNFHQTLPTSVLSAVATSKAVDDAYDYLFKHLKGQCHGLNVITYPRVGKDGNAAQTESAADNNGTNNAVTRFAILAYIQPGTIYHDWESIEEGLVRIFKEAAAKKDGGEEPKWHLEGVVFELWATKPMSWDIHSGHF</sequence>
<feature type="compositionally biased region" description="Low complexity" evidence="1">
    <location>
        <begin position="28"/>
        <end position="42"/>
    </location>
</feature>
<evidence type="ECO:0000313" key="2">
    <source>
        <dbReference type="EMBL" id="GAM42579.1"/>
    </source>
</evidence>
<reference evidence="3" key="1">
    <citation type="journal article" date="2015" name="Genome Announc.">
        <title>Draft genome sequence of Talaromyces cellulolyticus strain Y-94, a source of lignocellulosic biomass-degrading enzymes.</title>
        <authorList>
            <person name="Fujii T."/>
            <person name="Koike H."/>
            <person name="Sawayama S."/>
            <person name="Yano S."/>
            <person name="Inoue H."/>
        </authorList>
    </citation>
    <scope>NUCLEOTIDE SEQUENCE [LARGE SCALE GENOMIC DNA]</scope>
    <source>
        <strain evidence="3">Y-94</strain>
    </source>
</reference>
<organism evidence="2 3">
    <name type="scientific">Talaromyces pinophilus</name>
    <name type="common">Penicillium pinophilum</name>
    <dbReference type="NCBI Taxonomy" id="128442"/>
    <lineage>
        <taxon>Eukaryota</taxon>
        <taxon>Fungi</taxon>
        <taxon>Dikarya</taxon>
        <taxon>Ascomycota</taxon>
        <taxon>Pezizomycotina</taxon>
        <taxon>Eurotiomycetes</taxon>
        <taxon>Eurotiomycetidae</taxon>
        <taxon>Eurotiales</taxon>
        <taxon>Trichocomaceae</taxon>
        <taxon>Talaromyces</taxon>
        <taxon>Talaromyces sect. Talaromyces</taxon>
    </lineage>
</organism>
<dbReference type="AlphaFoldDB" id="A0A478ECU1"/>
<accession>A0A478ECU1</accession>
<dbReference type="Proteomes" id="UP000053095">
    <property type="component" value="Unassembled WGS sequence"/>
</dbReference>
<gene>
    <name evidence="2" type="ORF">TCE0_044r16680</name>
</gene>
<evidence type="ECO:0000313" key="3">
    <source>
        <dbReference type="Proteomes" id="UP000053095"/>
    </source>
</evidence>
<dbReference type="EMBL" id="DF933840">
    <property type="protein sequence ID" value="GAM42579.1"/>
    <property type="molecule type" value="Genomic_DNA"/>
</dbReference>
<keyword evidence="3" id="KW-1185">Reference proteome</keyword>
<name>A0A478ECU1_TALPI</name>
<feature type="region of interest" description="Disordered" evidence="1">
    <location>
        <begin position="1"/>
        <end position="42"/>
    </location>
</feature>
<proteinExistence type="predicted"/>